<dbReference type="EMBL" id="BLIP01000001">
    <property type="protein sequence ID" value="GFE22660.1"/>
    <property type="molecule type" value="Genomic_DNA"/>
</dbReference>
<organism evidence="1 2">
    <name type="scientific">Streptomyces nigrescens</name>
    <dbReference type="NCBI Taxonomy" id="1920"/>
    <lineage>
        <taxon>Bacteria</taxon>
        <taxon>Bacillati</taxon>
        <taxon>Actinomycetota</taxon>
        <taxon>Actinomycetes</taxon>
        <taxon>Kitasatosporales</taxon>
        <taxon>Streptomycetaceae</taxon>
        <taxon>Streptomyces</taxon>
    </lineage>
</organism>
<dbReference type="AlphaFoldDB" id="A0A640THE1"/>
<protein>
    <submittedName>
        <fullName evidence="1">Uncharacterized protein</fullName>
    </submittedName>
</protein>
<sequence>MWTRTIGIDPLRSGSIATKRDRFPREVFTIPVPLGARFAAKERALSDPRTTFDGTVVSVIVRTAPGVSACAGVTAEE</sequence>
<name>A0A640THE1_STRNI</name>
<proteinExistence type="predicted"/>
<comment type="caution">
    <text evidence="1">The sequence shown here is derived from an EMBL/GenBank/DDBJ whole genome shotgun (WGS) entry which is preliminary data.</text>
</comment>
<accession>A0A640THE1</accession>
<reference evidence="1 2" key="1">
    <citation type="submission" date="2019-12" db="EMBL/GenBank/DDBJ databases">
        <title>Whole genome shotgun sequence of Streptomyces libani subsp. libani NBRC 13452.</title>
        <authorList>
            <person name="Ichikawa N."/>
            <person name="Kimura A."/>
            <person name="Kitahashi Y."/>
            <person name="Komaki H."/>
            <person name="Tamura T."/>
        </authorList>
    </citation>
    <scope>NUCLEOTIDE SEQUENCE [LARGE SCALE GENOMIC DNA]</scope>
    <source>
        <strain evidence="1 2">NBRC 13452</strain>
    </source>
</reference>
<gene>
    <name evidence="1" type="ORF">Sliba_31130</name>
</gene>
<dbReference type="Proteomes" id="UP000429552">
    <property type="component" value="Unassembled WGS sequence"/>
</dbReference>
<evidence type="ECO:0000313" key="1">
    <source>
        <dbReference type="EMBL" id="GFE22660.1"/>
    </source>
</evidence>
<evidence type="ECO:0000313" key="2">
    <source>
        <dbReference type="Proteomes" id="UP000429552"/>
    </source>
</evidence>